<protein>
    <submittedName>
        <fullName evidence="1">Uncharacterized protein</fullName>
    </submittedName>
</protein>
<keyword evidence="2" id="KW-1185">Reference proteome</keyword>
<organism evidence="1 2">
    <name type="scientific">Gossypium arboreum</name>
    <name type="common">Tree cotton</name>
    <name type="synonym">Gossypium nanking</name>
    <dbReference type="NCBI Taxonomy" id="29729"/>
    <lineage>
        <taxon>Eukaryota</taxon>
        <taxon>Viridiplantae</taxon>
        <taxon>Streptophyta</taxon>
        <taxon>Embryophyta</taxon>
        <taxon>Tracheophyta</taxon>
        <taxon>Spermatophyta</taxon>
        <taxon>Magnoliopsida</taxon>
        <taxon>eudicotyledons</taxon>
        <taxon>Gunneridae</taxon>
        <taxon>Pentapetalae</taxon>
        <taxon>rosids</taxon>
        <taxon>malvids</taxon>
        <taxon>Malvales</taxon>
        <taxon>Malvaceae</taxon>
        <taxon>Malvoideae</taxon>
        <taxon>Gossypium</taxon>
    </lineage>
</organism>
<dbReference type="PANTHER" id="PTHR33116:SF86">
    <property type="entry name" value="REVERSE TRANSCRIPTASE DOMAIN-CONTAINING PROTEIN"/>
    <property type="match status" value="1"/>
</dbReference>
<comment type="caution">
    <text evidence="1">The sequence shown here is derived from an EMBL/GenBank/DDBJ whole genome shotgun (WGS) entry which is preliminary data.</text>
</comment>
<dbReference type="PANTHER" id="PTHR33116">
    <property type="entry name" value="REVERSE TRANSCRIPTASE ZINC-BINDING DOMAIN-CONTAINING PROTEIN-RELATED-RELATED"/>
    <property type="match status" value="1"/>
</dbReference>
<dbReference type="Proteomes" id="UP001358586">
    <property type="component" value="Chromosome 6"/>
</dbReference>
<reference evidence="1 2" key="1">
    <citation type="submission" date="2023-03" db="EMBL/GenBank/DDBJ databases">
        <title>WGS of Gossypium arboreum.</title>
        <authorList>
            <person name="Yu D."/>
        </authorList>
    </citation>
    <scope>NUCLEOTIDE SEQUENCE [LARGE SCALE GENOMIC DNA]</scope>
    <source>
        <tissue evidence="1">Leaf</tissue>
    </source>
</reference>
<proteinExistence type="predicted"/>
<accession>A0ABR0PJJ7</accession>
<name>A0ABR0PJJ7_GOSAR</name>
<dbReference type="EMBL" id="JARKNE010000006">
    <property type="protein sequence ID" value="KAK5824504.1"/>
    <property type="molecule type" value="Genomic_DNA"/>
</dbReference>
<sequence length="162" mass="18723">MFNLKISLKISNQNLKIVTPLRSSHILSRLFFADNLVIFGKADVRRARLIKDLLDTFCGYSGHRVNVQKMNTFFSKGVDENLVRHLCDMLGFRKVHNLGLYLGVPLFHDKVIINSLKFVVEKVKLRLQRWDARKLSLADRVPLAQSILLTIPSYFMQSLRIP</sequence>
<gene>
    <name evidence="1" type="ORF">PVK06_019279</name>
</gene>
<evidence type="ECO:0000313" key="1">
    <source>
        <dbReference type="EMBL" id="KAK5824504.1"/>
    </source>
</evidence>
<evidence type="ECO:0000313" key="2">
    <source>
        <dbReference type="Proteomes" id="UP001358586"/>
    </source>
</evidence>